<reference evidence="5" key="1">
    <citation type="journal article" date="2019" name="Int. J. Syst. Evol. Microbiol.">
        <title>The Global Catalogue of Microorganisms (GCM) 10K type strain sequencing project: providing services to taxonomists for standard genome sequencing and annotation.</title>
        <authorList>
            <consortium name="The Broad Institute Genomics Platform"/>
            <consortium name="The Broad Institute Genome Sequencing Center for Infectious Disease"/>
            <person name="Wu L."/>
            <person name="Ma J."/>
        </authorList>
    </citation>
    <scope>NUCLEOTIDE SEQUENCE [LARGE SCALE GENOMIC DNA]</scope>
    <source>
        <strain evidence="5">CCUG 55854</strain>
    </source>
</reference>
<gene>
    <name evidence="4" type="ORF">ACFQ2N_15875</name>
</gene>
<dbReference type="SUPFAM" id="SSF54631">
    <property type="entry name" value="CBS-domain pair"/>
    <property type="match status" value="1"/>
</dbReference>
<keyword evidence="1 2" id="KW-0129">CBS domain</keyword>
<sequence length="137" mass="14753">MRISEVMSTDVCVVAPDTTLREAAGLMASHDVGSLPVGEGDRLVGFLTDRDIVLRAVASGHGPEATVRQAMSPDVKYCFEDDDIDDVAANMAALEMRRLPVVDRDKRLVGIVSLANFAHSRDPAASQELLRGVARPH</sequence>
<evidence type="ECO:0000313" key="4">
    <source>
        <dbReference type="EMBL" id="MFD1043830.1"/>
    </source>
</evidence>
<dbReference type="EMBL" id="JBHTKN010000015">
    <property type="protein sequence ID" value="MFD1043830.1"/>
    <property type="molecule type" value="Genomic_DNA"/>
</dbReference>
<evidence type="ECO:0000313" key="5">
    <source>
        <dbReference type="Proteomes" id="UP001597033"/>
    </source>
</evidence>
<dbReference type="PROSITE" id="PS51371">
    <property type="entry name" value="CBS"/>
    <property type="match status" value="2"/>
</dbReference>
<feature type="domain" description="CBS" evidence="3">
    <location>
        <begin position="71"/>
        <end position="129"/>
    </location>
</feature>
<evidence type="ECO:0000259" key="3">
    <source>
        <dbReference type="PROSITE" id="PS51371"/>
    </source>
</evidence>
<dbReference type="Pfam" id="PF00571">
    <property type="entry name" value="CBS"/>
    <property type="match status" value="2"/>
</dbReference>
<dbReference type="InterPro" id="IPR000644">
    <property type="entry name" value="CBS_dom"/>
</dbReference>
<organism evidence="4 5">
    <name type="scientific">Pseudoxanthomonas kaohsiungensis</name>
    <dbReference type="NCBI Taxonomy" id="283923"/>
    <lineage>
        <taxon>Bacteria</taxon>
        <taxon>Pseudomonadati</taxon>
        <taxon>Pseudomonadota</taxon>
        <taxon>Gammaproteobacteria</taxon>
        <taxon>Lysobacterales</taxon>
        <taxon>Lysobacteraceae</taxon>
        <taxon>Pseudoxanthomonas</taxon>
    </lineage>
</organism>
<dbReference type="PANTHER" id="PTHR43080:SF2">
    <property type="entry name" value="CBS DOMAIN-CONTAINING PROTEIN"/>
    <property type="match status" value="1"/>
</dbReference>
<dbReference type="CDD" id="cd04622">
    <property type="entry name" value="CBS_pair_HRP1_like"/>
    <property type="match status" value="1"/>
</dbReference>
<dbReference type="InterPro" id="IPR051257">
    <property type="entry name" value="Diverse_CBS-Domain"/>
</dbReference>
<comment type="caution">
    <text evidence="4">The sequence shown here is derived from an EMBL/GenBank/DDBJ whole genome shotgun (WGS) entry which is preliminary data.</text>
</comment>
<evidence type="ECO:0000256" key="1">
    <source>
        <dbReference type="ARBA" id="ARBA00023122"/>
    </source>
</evidence>
<evidence type="ECO:0000256" key="2">
    <source>
        <dbReference type="PROSITE-ProRule" id="PRU00703"/>
    </source>
</evidence>
<dbReference type="PANTHER" id="PTHR43080">
    <property type="entry name" value="CBS DOMAIN-CONTAINING PROTEIN CBSX3, MITOCHONDRIAL"/>
    <property type="match status" value="1"/>
</dbReference>
<proteinExistence type="predicted"/>
<name>A0ABW3LZD4_9GAMM</name>
<dbReference type="SMART" id="SM00116">
    <property type="entry name" value="CBS"/>
    <property type="match status" value="2"/>
</dbReference>
<dbReference type="InterPro" id="IPR046342">
    <property type="entry name" value="CBS_dom_sf"/>
</dbReference>
<dbReference type="Gene3D" id="3.10.580.10">
    <property type="entry name" value="CBS-domain"/>
    <property type="match status" value="1"/>
</dbReference>
<dbReference type="RefSeq" id="WP_162378242.1">
    <property type="nucleotide sequence ID" value="NZ_JAYRDL010000015.1"/>
</dbReference>
<feature type="domain" description="CBS" evidence="3">
    <location>
        <begin position="7"/>
        <end position="64"/>
    </location>
</feature>
<dbReference type="Proteomes" id="UP001597033">
    <property type="component" value="Unassembled WGS sequence"/>
</dbReference>
<protein>
    <submittedName>
        <fullName evidence="4">CBS domain-containing protein</fullName>
    </submittedName>
</protein>
<keyword evidence="5" id="KW-1185">Reference proteome</keyword>
<accession>A0ABW3LZD4</accession>